<evidence type="ECO:0000313" key="5">
    <source>
        <dbReference type="Proteomes" id="UP001576780"/>
    </source>
</evidence>
<dbReference type="SUPFAM" id="SSF52833">
    <property type="entry name" value="Thioredoxin-like"/>
    <property type="match status" value="1"/>
</dbReference>
<dbReference type="EMBL" id="JBHFNT010000115">
    <property type="protein sequence ID" value="MFB2835535.1"/>
    <property type="molecule type" value="Genomic_DNA"/>
</dbReference>
<dbReference type="SFLD" id="SFLDG00358">
    <property type="entry name" value="Main_(cytGST)"/>
    <property type="match status" value="1"/>
</dbReference>
<comment type="caution">
    <text evidence="4">The sequence shown here is derived from an EMBL/GenBank/DDBJ whole genome shotgun (WGS) entry which is preliminary data.</text>
</comment>
<protein>
    <submittedName>
        <fullName evidence="4">Glutathione binding-like protein</fullName>
    </submittedName>
</protein>
<dbReference type="InterPro" id="IPR040079">
    <property type="entry name" value="Glutathione_S-Trfase"/>
</dbReference>
<name>A0ABV4WKC3_9CYAN</name>
<dbReference type="InterPro" id="IPR004046">
    <property type="entry name" value="GST_C"/>
</dbReference>
<feature type="domain" description="GST N-terminal" evidence="2">
    <location>
        <begin position="74"/>
        <end position="157"/>
    </location>
</feature>
<gene>
    <name evidence="4" type="ORF">ACE1CA_13465</name>
</gene>
<dbReference type="Pfam" id="PF00043">
    <property type="entry name" value="GST_C"/>
    <property type="match status" value="1"/>
</dbReference>
<dbReference type="InterPro" id="IPR004045">
    <property type="entry name" value="Glutathione_S-Trfase_N"/>
</dbReference>
<dbReference type="PROSITE" id="PS50405">
    <property type="entry name" value="GST_CTER"/>
    <property type="match status" value="1"/>
</dbReference>
<dbReference type="SFLD" id="SFLDG01150">
    <property type="entry name" value="Main.1:_Beta-like"/>
    <property type="match status" value="1"/>
</dbReference>
<dbReference type="CDD" id="cd10291">
    <property type="entry name" value="GST_C_YfcG_like"/>
    <property type="match status" value="1"/>
</dbReference>
<dbReference type="SUPFAM" id="SSF47616">
    <property type="entry name" value="GST C-terminal domain-like"/>
    <property type="match status" value="1"/>
</dbReference>
<proteinExistence type="inferred from homology"/>
<evidence type="ECO:0000256" key="1">
    <source>
        <dbReference type="RuleBase" id="RU003494"/>
    </source>
</evidence>
<accession>A0ABV4WKC3</accession>
<dbReference type="SFLD" id="SFLDS00019">
    <property type="entry name" value="Glutathione_Transferase_(cytos"/>
    <property type="match status" value="1"/>
</dbReference>
<organism evidence="4 5">
    <name type="scientific">Floridaenema evergladense BLCC-F167</name>
    <dbReference type="NCBI Taxonomy" id="3153639"/>
    <lineage>
        <taxon>Bacteria</taxon>
        <taxon>Bacillati</taxon>
        <taxon>Cyanobacteriota</taxon>
        <taxon>Cyanophyceae</taxon>
        <taxon>Oscillatoriophycideae</taxon>
        <taxon>Aerosakkonematales</taxon>
        <taxon>Aerosakkonemataceae</taxon>
        <taxon>Floridanema</taxon>
        <taxon>Floridanema evergladense</taxon>
    </lineage>
</organism>
<dbReference type="PANTHER" id="PTHR44051">
    <property type="entry name" value="GLUTATHIONE S-TRANSFERASE-RELATED"/>
    <property type="match status" value="1"/>
</dbReference>
<keyword evidence="5" id="KW-1185">Reference proteome</keyword>
<dbReference type="Gene3D" id="3.40.30.10">
    <property type="entry name" value="Glutaredoxin"/>
    <property type="match status" value="1"/>
</dbReference>
<dbReference type="InterPro" id="IPR010987">
    <property type="entry name" value="Glutathione-S-Trfase_C-like"/>
</dbReference>
<dbReference type="CDD" id="cd03048">
    <property type="entry name" value="GST_N_Ure2p_like"/>
    <property type="match status" value="1"/>
</dbReference>
<dbReference type="PROSITE" id="PS50404">
    <property type="entry name" value="GST_NTER"/>
    <property type="match status" value="1"/>
</dbReference>
<dbReference type="PANTHER" id="PTHR44051:SF8">
    <property type="entry name" value="GLUTATHIONE S-TRANSFERASE GSTA"/>
    <property type="match status" value="1"/>
</dbReference>
<evidence type="ECO:0000313" key="4">
    <source>
        <dbReference type="EMBL" id="MFB2835535.1"/>
    </source>
</evidence>
<feature type="domain" description="GST C-terminal" evidence="3">
    <location>
        <begin position="160"/>
        <end position="276"/>
    </location>
</feature>
<reference evidence="4 5" key="1">
    <citation type="submission" date="2024-09" db="EMBL/GenBank/DDBJ databases">
        <title>Floridaenema gen nov. (Aerosakkonemataceae, Aerosakkonematales ord. nov., Cyanobacteria) from benthic tropical and subtropical fresh waters, with the description of four new species.</title>
        <authorList>
            <person name="Moretto J.A."/>
            <person name="Berthold D.E."/>
            <person name="Lefler F.W."/>
            <person name="Huang I.-S."/>
            <person name="Laughinghouse H. IV."/>
        </authorList>
    </citation>
    <scope>NUCLEOTIDE SEQUENCE [LARGE SCALE GENOMIC DNA]</scope>
    <source>
        <strain evidence="4 5">BLCC-F167</strain>
    </source>
</reference>
<dbReference type="Pfam" id="PF02798">
    <property type="entry name" value="GST_N"/>
    <property type="match status" value="1"/>
</dbReference>
<dbReference type="Proteomes" id="UP001576780">
    <property type="component" value="Unassembled WGS sequence"/>
</dbReference>
<sequence>MSCLTGNLLFAGIPTAQAKHIKLTKTTVVINLIFINQLFRYTTMLAISHWSFGKSKYLFTNDQLPTTHYPLPTKYMIDLYTFTTPNGRKASIMLEEVGLPYNVHKIDITKGEQFTPEYIAINPNSKIPAIVDRESNITVFESGAILIYLAEKTGKLLPTDQKNRFQVLEWLMFQMGGVGPMFGQLNHFKKFAPEKIDYAIDRYEKETLRIYGVLDKQLADKEFICGDYSIADIATYPWVAVYEFQGLTLDNHPNLKRWVETIQQRPAVQTGMKVPS</sequence>
<dbReference type="RefSeq" id="WP_413277948.1">
    <property type="nucleotide sequence ID" value="NZ_JBHFNT010000115.1"/>
</dbReference>
<dbReference type="InterPro" id="IPR036282">
    <property type="entry name" value="Glutathione-S-Trfase_C_sf"/>
</dbReference>
<dbReference type="InterPro" id="IPR036249">
    <property type="entry name" value="Thioredoxin-like_sf"/>
</dbReference>
<dbReference type="Gene3D" id="1.20.1050.10">
    <property type="match status" value="1"/>
</dbReference>
<evidence type="ECO:0000259" key="3">
    <source>
        <dbReference type="PROSITE" id="PS50405"/>
    </source>
</evidence>
<dbReference type="SFLD" id="SFLDG01151">
    <property type="entry name" value="Main.2:_Nu-like"/>
    <property type="match status" value="1"/>
</dbReference>
<evidence type="ECO:0000259" key="2">
    <source>
        <dbReference type="PROSITE" id="PS50404"/>
    </source>
</evidence>
<comment type="similarity">
    <text evidence="1">Belongs to the GST superfamily.</text>
</comment>